<dbReference type="InterPro" id="IPR050360">
    <property type="entry name" value="MFS_Sugar_Transporters"/>
</dbReference>
<evidence type="ECO:0000256" key="2">
    <source>
        <dbReference type="ARBA" id="ARBA00010992"/>
    </source>
</evidence>
<dbReference type="NCBIfam" id="TIGR00879">
    <property type="entry name" value="SP"/>
    <property type="match status" value="1"/>
</dbReference>
<dbReference type="GO" id="GO:0005351">
    <property type="term" value="F:carbohydrate:proton symporter activity"/>
    <property type="evidence" value="ECO:0007669"/>
    <property type="project" value="TreeGrafter"/>
</dbReference>
<keyword evidence="3 7" id="KW-0813">Transport</keyword>
<dbReference type="InParanoid" id="A0A448YMS6"/>
<dbReference type="InterPro" id="IPR036259">
    <property type="entry name" value="MFS_trans_sf"/>
</dbReference>
<evidence type="ECO:0000256" key="6">
    <source>
        <dbReference type="ARBA" id="ARBA00023136"/>
    </source>
</evidence>
<feature type="compositionally biased region" description="Polar residues" evidence="8">
    <location>
        <begin position="17"/>
        <end position="27"/>
    </location>
</feature>
<feature type="transmembrane region" description="Helical" evidence="9">
    <location>
        <begin position="410"/>
        <end position="430"/>
    </location>
</feature>
<evidence type="ECO:0000256" key="4">
    <source>
        <dbReference type="ARBA" id="ARBA00022692"/>
    </source>
</evidence>
<dbReference type="Proteomes" id="UP000290900">
    <property type="component" value="Unassembled WGS sequence"/>
</dbReference>
<dbReference type="InterPro" id="IPR003663">
    <property type="entry name" value="Sugar/inositol_transpt"/>
</dbReference>
<dbReference type="EMBL" id="CAACVR010000019">
    <property type="protein sequence ID" value="VEU22163.1"/>
    <property type="molecule type" value="Genomic_DNA"/>
</dbReference>
<dbReference type="STRING" id="13370.A0A448YMS6"/>
<feature type="transmembrane region" description="Helical" evidence="9">
    <location>
        <begin position="221"/>
        <end position="241"/>
    </location>
</feature>
<name>A0A448YMS6_BRENA</name>
<dbReference type="AlphaFoldDB" id="A0A448YMS6"/>
<feature type="transmembrane region" description="Helical" evidence="9">
    <location>
        <begin position="56"/>
        <end position="80"/>
    </location>
</feature>
<keyword evidence="5 9" id="KW-1133">Transmembrane helix</keyword>
<comment type="similarity">
    <text evidence="2 7">Belongs to the major facilitator superfamily. Sugar transporter (TC 2.A.1.1) family.</text>
</comment>
<dbReference type="InterPro" id="IPR005829">
    <property type="entry name" value="Sugar_transporter_CS"/>
</dbReference>
<feature type="transmembrane region" description="Helical" evidence="9">
    <location>
        <begin position="100"/>
        <end position="119"/>
    </location>
</feature>
<dbReference type="PANTHER" id="PTHR48022">
    <property type="entry name" value="PLASTIDIC GLUCOSE TRANSPORTER 4"/>
    <property type="match status" value="1"/>
</dbReference>
<keyword evidence="4 9" id="KW-0812">Transmembrane</keyword>
<evidence type="ECO:0000313" key="11">
    <source>
        <dbReference type="EMBL" id="VEU22163.1"/>
    </source>
</evidence>
<evidence type="ECO:0000256" key="3">
    <source>
        <dbReference type="ARBA" id="ARBA00022448"/>
    </source>
</evidence>
<dbReference type="InterPro" id="IPR020846">
    <property type="entry name" value="MFS_dom"/>
</dbReference>
<reference evidence="11 12" key="1">
    <citation type="submission" date="2018-12" db="EMBL/GenBank/DDBJ databases">
        <authorList>
            <person name="Tiukova I."/>
            <person name="Dainat J."/>
        </authorList>
    </citation>
    <scope>NUCLEOTIDE SEQUENCE [LARGE SCALE GENOMIC DNA]</scope>
</reference>
<dbReference type="PROSITE" id="PS00216">
    <property type="entry name" value="SUGAR_TRANSPORT_1"/>
    <property type="match status" value="1"/>
</dbReference>
<evidence type="ECO:0000256" key="9">
    <source>
        <dbReference type="SAM" id="Phobius"/>
    </source>
</evidence>
<dbReference type="Gene3D" id="1.20.1250.20">
    <property type="entry name" value="MFS general substrate transporter like domains"/>
    <property type="match status" value="1"/>
</dbReference>
<sequence length="542" mass="61219">MSKESVNGDAVHLEDPTATTSKDNSIKQPFDVDENGYREILSDHPVNNMSWNRIRIYITCFFIYLCSTMNGFDGSLMTSINTMNEYTTYFHQKNSASGQGLVFSIYQAGQICATAFIWLADYIGRVYTIFGGVVIVCIGAIMSATCHQISVFIGARFLLAFGCGLATAVCPMYLVEICPPELRSTLSAVYNSFYYIGSIIATWSIYGTSITYKGQSLSFRIPLWLQLLCPGMVALTILFIAPESPRYLYLKGKREKARQFFIKYHANDDEDHPLVEYQISEMEESFLEVPKFSIRDYFDFRKLFSSKSRTYRSMLVIAWSWFGQFSGNTVVTYYITTIFLDLGVKNATTRLLLSAVESIIAYISATCGSLVVDRLGRRPVMLTCTASFVVCFAIIAGCLAGFINTGNKKAGSAGIAFIYLYGGVCFPFGYTPLQPLYPAEVLSSEMRARGMALFQLTQGVAAFVNTYSAPTAMQNIRYWYYVFFVFWDLFEFFIIYFFFVETKQLTLEEIEKLFLADKPVKESIEVAERRKAEIKRLASANV</sequence>
<feature type="transmembrane region" description="Helical" evidence="9">
    <location>
        <begin position="478"/>
        <end position="499"/>
    </location>
</feature>
<dbReference type="FunFam" id="1.20.1250.20:FF:000134">
    <property type="entry name" value="MFS sugar transporter protein"/>
    <property type="match status" value="1"/>
</dbReference>
<evidence type="ECO:0000259" key="10">
    <source>
        <dbReference type="PROSITE" id="PS50850"/>
    </source>
</evidence>
<comment type="subcellular location">
    <subcellularLocation>
        <location evidence="1">Membrane</location>
        <topology evidence="1">Multi-pass membrane protein</topology>
    </subcellularLocation>
</comment>
<dbReference type="PROSITE" id="PS50850">
    <property type="entry name" value="MFS"/>
    <property type="match status" value="1"/>
</dbReference>
<dbReference type="InterPro" id="IPR005828">
    <property type="entry name" value="MFS_sugar_transport-like"/>
</dbReference>
<keyword evidence="6 9" id="KW-0472">Membrane</keyword>
<evidence type="ECO:0000256" key="7">
    <source>
        <dbReference type="RuleBase" id="RU003346"/>
    </source>
</evidence>
<dbReference type="OrthoDB" id="6133115at2759"/>
<keyword evidence="12" id="KW-1185">Reference proteome</keyword>
<dbReference type="Pfam" id="PF00083">
    <property type="entry name" value="Sugar_tr"/>
    <property type="match status" value="1"/>
</dbReference>
<feature type="transmembrane region" description="Helical" evidence="9">
    <location>
        <begin position="151"/>
        <end position="175"/>
    </location>
</feature>
<proteinExistence type="inferred from homology"/>
<feature type="transmembrane region" description="Helical" evidence="9">
    <location>
        <begin position="315"/>
        <end position="339"/>
    </location>
</feature>
<feature type="domain" description="Major facilitator superfamily (MFS) profile" evidence="10">
    <location>
        <begin position="59"/>
        <end position="503"/>
    </location>
</feature>
<feature type="transmembrane region" description="Helical" evidence="9">
    <location>
        <begin position="379"/>
        <end position="404"/>
    </location>
</feature>
<accession>A0A448YMS6</accession>
<evidence type="ECO:0000313" key="12">
    <source>
        <dbReference type="Proteomes" id="UP000290900"/>
    </source>
</evidence>
<dbReference type="SUPFAM" id="SSF103473">
    <property type="entry name" value="MFS general substrate transporter"/>
    <property type="match status" value="1"/>
</dbReference>
<feature type="region of interest" description="Disordered" evidence="8">
    <location>
        <begin position="1"/>
        <end position="30"/>
    </location>
</feature>
<evidence type="ECO:0000256" key="1">
    <source>
        <dbReference type="ARBA" id="ARBA00004141"/>
    </source>
</evidence>
<organism evidence="11 12">
    <name type="scientific">Brettanomyces naardenensis</name>
    <name type="common">Yeast</name>
    <dbReference type="NCBI Taxonomy" id="13370"/>
    <lineage>
        <taxon>Eukaryota</taxon>
        <taxon>Fungi</taxon>
        <taxon>Dikarya</taxon>
        <taxon>Ascomycota</taxon>
        <taxon>Saccharomycotina</taxon>
        <taxon>Pichiomycetes</taxon>
        <taxon>Pichiales</taxon>
        <taxon>Pichiaceae</taxon>
        <taxon>Brettanomyces</taxon>
    </lineage>
</organism>
<feature type="transmembrane region" description="Helical" evidence="9">
    <location>
        <begin position="187"/>
        <end position="206"/>
    </location>
</feature>
<feature type="transmembrane region" description="Helical" evidence="9">
    <location>
        <begin position="126"/>
        <end position="145"/>
    </location>
</feature>
<protein>
    <submittedName>
        <fullName evidence="11">DEKNAAC103170</fullName>
    </submittedName>
</protein>
<gene>
    <name evidence="11" type="ORF">BRENAR_LOCUS2895</name>
</gene>
<evidence type="ECO:0000256" key="8">
    <source>
        <dbReference type="SAM" id="MobiDB-lite"/>
    </source>
</evidence>
<dbReference type="PANTHER" id="PTHR48022:SF70">
    <property type="entry name" value="MONOSACCHARIDE TRANSPORTER, PUTATIVE (AFU_ORTHOLOGUE AFUA_5G14540)-RELATED"/>
    <property type="match status" value="1"/>
</dbReference>
<dbReference type="GO" id="GO:0016020">
    <property type="term" value="C:membrane"/>
    <property type="evidence" value="ECO:0007669"/>
    <property type="project" value="UniProtKB-SubCell"/>
</dbReference>
<evidence type="ECO:0000256" key="5">
    <source>
        <dbReference type="ARBA" id="ARBA00022989"/>
    </source>
</evidence>